<accession>A0A5C8ZE69</accession>
<feature type="transmembrane region" description="Helical" evidence="2">
    <location>
        <begin position="134"/>
        <end position="156"/>
    </location>
</feature>
<organism evidence="3 4">
    <name type="scientific">Quadrisphaera setariae</name>
    <dbReference type="NCBI Taxonomy" id="2593304"/>
    <lineage>
        <taxon>Bacteria</taxon>
        <taxon>Bacillati</taxon>
        <taxon>Actinomycetota</taxon>
        <taxon>Actinomycetes</taxon>
        <taxon>Kineosporiales</taxon>
        <taxon>Kineosporiaceae</taxon>
        <taxon>Quadrisphaera</taxon>
    </lineage>
</organism>
<evidence type="ECO:0000256" key="2">
    <source>
        <dbReference type="SAM" id="Phobius"/>
    </source>
</evidence>
<gene>
    <name evidence="3" type="ORF">FMM08_14275</name>
</gene>
<feature type="transmembrane region" description="Helical" evidence="2">
    <location>
        <begin position="75"/>
        <end position="99"/>
    </location>
</feature>
<dbReference type="RefSeq" id="WP_147927054.1">
    <property type="nucleotide sequence ID" value="NZ_VKAC01000008.1"/>
</dbReference>
<sequence length="159" mass="15604">MSDHRAPRVPAALDRAPRAPVPAGPLDDDVTGVEAVSSNGSSSDDVRSSPISDAAEEGTGALPAPYETEAPTDDLVLIAAALGAAALLVTVLSGLLPALGPTVRTTAWLLGATGLAVSVVAVRRRTPASRTAVAGVALSAAALLLSAVLVVVGAAGQLT</sequence>
<proteinExistence type="predicted"/>
<evidence type="ECO:0000313" key="3">
    <source>
        <dbReference type="EMBL" id="TXR55478.1"/>
    </source>
</evidence>
<name>A0A5C8ZE69_9ACTN</name>
<evidence type="ECO:0000313" key="4">
    <source>
        <dbReference type="Proteomes" id="UP000321234"/>
    </source>
</evidence>
<evidence type="ECO:0000256" key="1">
    <source>
        <dbReference type="SAM" id="MobiDB-lite"/>
    </source>
</evidence>
<dbReference type="AlphaFoldDB" id="A0A5C8ZE69"/>
<comment type="caution">
    <text evidence="3">The sequence shown here is derived from an EMBL/GenBank/DDBJ whole genome shotgun (WGS) entry which is preliminary data.</text>
</comment>
<feature type="transmembrane region" description="Helical" evidence="2">
    <location>
        <begin position="105"/>
        <end position="122"/>
    </location>
</feature>
<dbReference type="EMBL" id="VKAC01000008">
    <property type="protein sequence ID" value="TXR55478.1"/>
    <property type="molecule type" value="Genomic_DNA"/>
</dbReference>
<keyword evidence="4" id="KW-1185">Reference proteome</keyword>
<dbReference type="Proteomes" id="UP000321234">
    <property type="component" value="Unassembled WGS sequence"/>
</dbReference>
<protein>
    <submittedName>
        <fullName evidence="3">Uncharacterized protein</fullName>
    </submittedName>
</protein>
<feature type="compositionally biased region" description="Low complexity" evidence="1">
    <location>
        <begin position="37"/>
        <end position="53"/>
    </location>
</feature>
<keyword evidence="2" id="KW-0472">Membrane</keyword>
<feature type="region of interest" description="Disordered" evidence="1">
    <location>
        <begin position="1"/>
        <end position="67"/>
    </location>
</feature>
<keyword evidence="2" id="KW-0812">Transmembrane</keyword>
<reference evidence="3 4" key="1">
    <citation type="submission" date="2019-07" db="EMBL/GenBank/DDBJ databases">
        <title>Quadrisphaera sp. strain DD2A genome sequencing and assembly.</title>
        <authorList>
            <person name="Kim I."/>
        </authorList>
    </citation>
    <scope>NUCLEOTIDE SEQUENCE [LARGE SCALE GENOMIC DNA]</scope>
    <source>
        <strain evidence="3 4">DD2A</strain>
    </source>
</reference>
<keyword evidence="2" id="KW-1133">Transmembrane helix</keyword>